<feature type="domain" description="Doubled CXXCH motif" evidence="3">
    <location>
        <begin position="174"/>
        <end position="213"/>
    </location>
</feature>
<reference evidence="4" key="1">
    <citation type="journal article" date="2020" name="mSystems">
        <title>Genome- and Community-Level Interaction Insights into Carbon Utilization and Element Cycling Functions of Hydrothermarchaeota in Hydrothermal Sediment.</title>
        <authorList>
            <person name="Zhou Z."/>
            <person name="Liu Y."/>
            <person name="Xu W."/>
            <person name="Pan J."/>
            <person name="Luo Z.H."/>
            <person name="Li M."/>
        </authorList>
    </citation>
    <scope>NUCLEOTIDE SEQUENCE [LARGE SCALE GENOMIC DNA]</scope>
    <source>
        <strain evidence="4">SpSt-381</strain>
    </source>
</reference>
<comment type="caution">
    <text evidence="4">The sequence shown here is derived from an EMBL/GenBank/DDBJ whole genome shotgun (WGS) entry which is preliminary data.</text>
</comment>
<feature type="chain" id="PRO_5032782032" description="Doubled CXXCH motif domain-containing protein" evidence="2">
    <location>
        <begin position="28"/>
        <end position="318"/>
    </location>
</feature>
<dbReference type="PANTHER" id="PTHR35038:SF6">
    <property type="entry name" value="SURFACE LOCALIZED DECAHEME CYTOCHROME C LIPOPROTEIN"/>
    <property type="match status" value="1"/>
</dbReference>
<feature type="domain" description="Doubled CXXCH motif" evidence="3">
    <location>
        <begin position="229"/>
        <end position="265"/>
    </location>
</feature>
<evidence type="ECO:0000313" key="4">
    <source>
        <dbReference type="EMBL" id="HGZ42760.1"/>
    </source>
</evidence>
<dbReference type="AlphaFoldDB" id="A0A832I3T3"/>
<feature type="domain" description="Doubled CXXCH motif" evidence="3">
    <location>
        <begin position="127"/>
        <end position="163"/>
    </location>
</feature>
<gene>
    <name evidence="4" type="ORF">ENR23_04910</name>
</gene>
<evidence type="ECO:0000256" key="2">
    <source>
        <dbReference type="SAM" id="SignalP"/>
    </source>
</evidence>
<dbReference type="InterPro" id="IPR036280">
    <property type="entry name" value="Multihaem_cyt_sf"/>
</dbReference>
<dbReference type="EMBL" id="DSQF01000012">
    <property type="protein sequence ID" value="HGZ42760.1"/>
    <property type="molecule type" value="Genomic_DNA"/>
</dbReference>
<proteinExistence type="predicted"/>
<dbReference type="SUPFAM" id="SSF48695">
    <property type="entry name" value="Multiheme cytochromes"/>
    <property type="match status" value="1"/>
</dbReference>
<evidence type="ECO:0000256" key="1">
    <source>
        <dbReference type="ARBA" id="ARBA00022729"/>
    </source>
</evidence>
<dbReference type="Gene3D" id="3.90.10.10">
    <property type="entry name" value="Cytochrome C3"/>
    <property type="match status" value="1"/>
</dbReference>
<dbReference type="GO" id="GO:0016491">
    <property type="term" value="F:oxidoreductase activity"/>
    <property type="evidence" value="ECO:0007669"/>
    <property type="project" value="TreeGrafter"/>
</dbReference>
<dbReference type="Pfam" id="PF09699">
    <property type="entry name" value="Paired_CXXCH_1"/>
    <property type="match status" value="3"/>
</dbReference>
<protein>
    <recommendedName>
        <fullName evidence="3">Doubled CXXCH motif domain-containing protein</fullName>
    </recommendedName>
</protein>
<evidence type="ECO:0000259" key="3">
    <source>
        <dbReference type="Pfam" id="PF09699"/>
    </source>
</evidence>
<sequence length="318" mass="34188">MSREGLFRHLAAVLVACVALGVLSALAGREPVAQDRVRESMSCLGCHAGQDSTLAGTAHWTGTVHDGERADVACTDCHAGDRRHWEEDPAAHPMTNPAKVGAPGEARLCATCHQTAHQQNMLEKNVHPVSGVSCSDCHEVHGSEHPALLEKPQRALCVECHRQVEGDFARPYRHPVEEGVVQCTDCHATLDATTRPLSPAGTNVCLDCHGEFAGPFPYAHRATLDHGTDEGGCLTCHEAHGGALPRMLTQPYEAPHAPLCAQCHSVPRHFSNPFHGTSFAGMACNDCHADIHGSYDNRLFVNESLKAQGCFNSGCHRN</sequence>
<dbReference type="NCBIfam" id="TIGR01905">
    <property type="entry name" value="paired_CXXCH_1"/>
    <property type="match status" value="2"/>
</dbReference>
<organism evidence="4">
    <name type="scientific">Eiseniibacteriota bacterium</name>
    <dbReference type="NCBI Taxonomy" id="2212470"/>
    <lineage>
        <taxon>Bacteria</taxon>
        <taxon>Candidatus Eiseniibacteriota</taxon>
    </lineage>
</organism>
<keyword evidence="1 2" id="KW-0732">Signal</keyword>
<dbReference type="InterPro" id="IPR051829">
    <property type="entry name" value="Multiheme_Cytochr_ET"/>
</dbReference>
<dbReference type="PANTHER" id="PTHR35038">
    <property type="entry name" value="DISSIMILATORY SULFITE REDUCTASE SIRA"/>
    <property type="match status" value="1"/>
</dbReference>
<feature type="signal peptide" evidence="2">
    <location>
        <begin position="1"/>
        <end position="27"/>
    </location>
</feature>
<name>A0A832I3T3_UNCEI</name>
<dbReference type="InterPro" id="IPR010177">
    <property type="entry name" value="Paired_CXXCH_1"/>
</dbReference>
<accession>A0A832I3T3</accession>